<proteinExistence type="predicted"/>
<comment type="caution">
    <text evidence="1">The sequence shown here is derived from an EMBL/GenBank/DDBJ whole genome shotgun (WGS) entry which is preliminary data.</text>
</comment>
<evidence type="ECO:0000313" key="2">
    <source>
        <dbReference type="Proteomes" id="UP001159364"/>
    </source>
</evidence>
<reference evidence="1 2" key="1">
    <citation type="submission" date="2021-09" db="EMBL/GenBank/DDBJ databases">
        <title>Genomic insights and catalytic innovation underlie evolution of tropane alkaloids biosynthesis.</title>
        <authorList>
            <person name="Wang Y.-J."/>
            <person name="Tian T."/>
            <person name="Huang J.-P."/>
            <person name="Huang S.-X."/>
        </authorList>
    </citation>
    <scope>NUCLEOTIDE SEQUENCE [LARGE SCALE GENOMIC DNA]</scope>
    <source>
        <strain evidence="1">KIB-2018</strain>
        <tissue evidence="1">Leaf</tissue>
    </source>
</reference>
<dbReference type="Proteomes" id="UP001159364">
    <property type="component" value="Linkage Group LG09"/>
</dbReference>
<dbReference type="PANTHER" id="PTHR31972">
    <property type="entry name" value="EXPRESSED PROTEIN"/>
    <property type="match status" value="1"/>
</dbReference>
<gene>
    <name evidence="1" type="ORF">K2173_005666</name>
</gene>
<name>A0AAV8SR48_9ROSI</name>
<dbReference type="InterPro" id="IPR008586">
    <property type="entry name" value="DUF868_pln"/>
</dbReference>
<evidence type="ECO:0000313" key="1">
    <source>
        <dbReference type="EMBL" id="KAJ8754505.1"/>
    </source>
</evidence>
<organism evidence="1 2">
    <name type="scientific">Erythroxylum novogranatense</name>
    <dbReference type="NCBI Taxonomy" id="1862640"/>
    <lineage>
        <taxon>Eukaryota</taxon>
        <taxon>Viridiplantae</taxon>
        <taxon>Streptophyta</taxon>
        <taxon>Embryophyta</taxon>
        <taxon>Tracheophyta</taxon>
        <taxon>Spermatophyta</taxon>
        <taxon>Magnoliopsida</taxon>
        <taxon>eudicotyledons</taxon>
        <taxon>Gunneridae</taxon>
        <taxon>Pentapetalae</taxon>
        <taxon>rosids</taxon>
        <taxon>fabids</taxon>
        <taxon>Malpighiales</taxon>
        <taxon>Erythroxylaceae</taxon>
        <taxon>Erythroxylum</taxon>
    </lineage>
</organism>
<sequence>MAAQLLFRAFFRATHQELPSIDRLTDDPGTQKSLQSTVTSVYQTPIGGLWHNVTISSCRNLMNHCVNLMIKSLEGEIYYSCKVDIHWDFHSAKFSSTPEQFSDYYVGDHKKKAYRRTKGRPAFVKGILYYKKETVFAKKSLSTRAKLDKNN</sequence>
<protein>
    <submittedName>
        <fullName evidence="1">Uncharacterized protein</fullName>
    </submittedName>
</protein>
<dbReference type="AlphaFoldDB" id="A0AAV8SR48"/>
<dbReference type="Pfam" id="PF05910">
    <property type="entry name" value="DUF868"/>
    <property type="match status" value="1"/>
</dbReference>
<accession>A0AAV8SR48</accession>
<dbReference type="PANTHER" id="PTHR31972:SF2">
    <property type="entry name" value="DUF868 FAMILY PROTEIN (DUF868)"/>
    <property type="match status" value="1"/>
</dbReference>
<keyword evidence="2" id="KW-1185">Reference proteome</keyword>
<dbReference type="EMBL" id="JAIWQS010000009">
    <property type="protein sequence ID" value="KAJ8754505.1"/>
    <property type="molecule type" value="Genomic_DNA"/>
</dbReference>